<feature type="compositionally biased region" description="Polar residues" evidence="1">
    <location>
        <begin position="65"/>
        <end position="80"/>
    </location>
</feature>
<protein>
    <submittedName>
        <fullName evidence="2">Uncharacterized protein</fullName>
    </submittedName>
</protein>
<name>A0A0M8NRM5_9EURO</name>
<dbReference type="EMBL" id="LHQQ01000330">
    <property type="protein sequence ID" value="KOS37318.1"/>
    <property type="molecule type" value="Genomic_DNA"/>
</dbReference>
<keyword evidence="3" id="KW-1185">Reference proteome</keyword>
<evidence type="ECO:0000313" key="3">
    <source>
        <dbReference type="Proteomes" id="UP000037696"/>
    </source>
</evidence>
<reference evidence="2 3" key="1">
    <citation type="submission" date="2015-08" db="EMBL/GenBank/DDBJ databases">
        <title>Genome sequencing of Penicillium nordicum.</title>
        <authorList>
            <person name="Nguyen H.D."/>
            <person name="Seifert K.A."/>
        </authorList>
    </citation>
    <scope>NUCLEOTIDE SEQUENCE [LARGE SCALE GENOMIC DNA]</scope>
    <source>
        <strain evidence="2 3">DAOMC 185683</strain>
    </source>
</reference>
<gene>
    <name evidence="2" type="ORF">ACN38_g11891</name>
</gene>
<comment type="caution">
    <text evidence="2">The sequence shown here is derived from an EMBL/GenBank/DDBJ whole genome shotgun (WGS) entry which is preliminary data.</text>
</comment>
<sequence length="80" mass="8735">MKSFLPYIAYIVVRFTGPEEPLINLVPIDGVKGKIVPCSIRDPKVSALPAMSSPFHLKRPGVNALSPNPNSTTSFKQQID</sequence>
<dbReference type="Proteomes" id="UP000037696">
    <property type="component" value="Unassembled WGS sequence"/>
</dbReference>
<evidence type="ECO:0000313" key="2">
    <source>
        <dbReference type="EMBL" id="KOS37318.1"/>
    </source>
</evidence>
<accession>A0A0M8NRM5</accession>
<evidence type="ECO:0000256" key="1">
    <source>
        <dbReference type="SAM" id="MobiDB-lite"/>
    </source>
</evidence>
<feature type="region of interest" description="Disordered" evidence="1">
    <location>
        <begin position="59"/>
        <end position="80"/>
    </location>
</feature>
<dbReference type="AlphaFoldDB" id="A0A0M8NRM5"/>
<organism evidence="2 3">
    <name type="scientific">Penicillium nordicum</name>
    <dbReference type="NCBI Taxonomy" id="229535"/>
    <lineage>
        <taxon>Eukaryota</taxon>
        <taxon>Fungi</taxon>
        <taxon>Dikarya</taxon>
        <taxon>Ascomycota</taxon>
        <taxon>Pezizomycotina</taxon>
        <taxon>Eurotiomycetes</taxon>
        <taxon>Eurotiomycetidae</taxon>
        <taxon>Eurotiales</taxon>
        <taxon>Aspergillaceae</taxon>
        <taxon>Penicillium</taxon>
    </lineage>
</organism>
<proteinExistence type="predicted"/>